<evidence type="ECO:0000313" key="1">
    <source>
        <dbReference type="EMBL" id="SEC36758.1"/>
    </source>
</evidence>
<dbReference type="RefSeq" id="WP_073364971.1">
    <property type="nucleotide sequence ID" value="NZ_FNTL01000004.1"/>
</dbReference>
<organism evidence="1 2">
    <name type="scientific">Rhodococcus jostii</name>
    <dbReference type="NCBI Taxonomy" id="132919"/>
    <lineage>
        <taxon>Bacteria</taxon>
        <taxon>Bacillati</taxon>
        <taxon>Actinomycetota</taxon>
        <taxon>Actinomycetes</taxon>
        <taxon>Mycobacteriales</taxon>
        <taxon>Nocardiaceae</taxon>
        <taxon>Rhodococcus</taxon>
    </lineage>
</organism>
<name>A0A1H4RY72_RHOJO</name>
<proteinExistence type="predicted"/>
<sequence length="606" mass="66351">MSRRRGRAVRFPTDVSLLEPPAAVPTLGPIVFNLVFDGRPRRIDLSELPCPRLVRPLARELADIGGQDGTVREWSGFHQMVRHLRAFLDFAATAEPGLADELGLDDLEPELLDAWETKLAAEYGPDSGEPHAALRTVVRLLRLADQTRPDALSAPMQARVGFATRHTFQPRPQPLDAYPLPVFEAIQAAALADVRAIRDRIAAGERLAAEGANPQVEGWARLENVLWHIARYGPLTSEYRRVRPVRSRPGGVGGFNEHLLLTAADLVPFVVLLICQTGLEPECAKGLRADCLVNPARGFVSIAYVKKRARNDAHKTIRVSDGGALHFPGGLIRLALRLTARGRDLTGGDALWTDVRRDGVHTSFGTGGSFGRRITEWATRNGLDTLTDRGGDPVRLDLRRLRKTYKSRRYLQAAGVLDDFTAGHSPQVAAAHYADIDAHRELHEQAIEAGLTQALEVALPPPVVADEHGCPLDTDTPALTPAQVSAAMSEQSDVFLASCTDFYASPFARTKGTGCPVAIWGCLECSNAVYTTRHLPSLLAFTDFLDAQREDLPEAEWRARYGLAFDRITTAITPKFTTEQIITARLIAEANGQHLSIPAQILEHIT</sequence>
<dbReference type="Proteomes" id="UP000183407">
    <property type="component" value="Unassembled WGS sequence"/>
</dbReference>
<dbReference type="EMBL" id="FNTL01000004">
    <property type="protein sequence ID" value="SEC36758.1"/>
    <property type="molecule type" value="Genomic_DNA"/>
</dbReference>
<evidence type="ECO:0008006" key="3">
    <source>
        <dbReference type="Google" id="ProtNLM"/>
    </source>
</evidence>
<dbReference type="AlphaFoldDB" id="A0A1H4RY72"/>
<evidence type="ECO:0000313" key="2">
    <source>
        <dbReference type="Proteomes" id="UP000183407"/>
    </source>
</evidence>
<gene>
    <name evidence="1" type="ORF">SAMN04490220_1456</name>
</gene>
<protein>
    <recommendedName>
        <fullName evidence="3">Integrase</fullName>
    </recommendedName>
</protein>
<accession>A0A1H4RY72</accession>
<reference evidence="2" key="1">
    <citation type="submission" date="2016-10" db="EMBL/GenBank/DDBJ databases">
        <authorList>
            <person name="Varghese N."/>
        </authorList>
    </citation>
    <scope>NUCLEOTIDE SEQUENCE [LARGE SCALE GENOMIC DNA]</scope>
    <source>
        <strain evidence="2">DSM 44719</strain>
    </source>
</reference>